<protein>
    <recommendedName>
        <fullName evidence="12">D-alanine--D-alanine ligase</fullName>
        <ecNumber evidence="12">6.3.2.4</ecNumber>
    </recommendedName>
    <alternativeName>
        <fullName evidence="12">D-Ala-D-Ala ligase</fullName>
    </alternativeName>
    <alternativeName>
        <fullName evidence="12">D-alanylalanine synthetase</fullName>
    </alternativeName>
</protein>
<dbReference type="Gene3D" id="3.30.470.20">
    <property type="entry name" value="ATP-grasp fold, B domain"/>
    <property type="match status" value="1"/>
</dbReference>
<dbReference type="GO" id="GO:0008360">
    <property type="term" value="P:regulation of cell shape"/>
    <property type="evidence" value="ECO:0007669"/>
    <property type="project" value="UniProtKB-KW"/>
</dbReference>
<feature type="binding site" evidence="15">
    <location>
        <position position="313"/>
    </location>
    <ligand>
        <name>Mg(2+)</name>
        <dbReference type="ChEBI" id="CHEBI:18420"/>
        <label>2</label>
    </ligand>
</feature>
<dbReference type="PANTHER" id="PTHR23132">
    <property type="entry name" value="D-ALANINE--D-ALANINE LIGASE"/>
    <property type="match status" value="1"/>
</dbReference>
<dbReference type="SUPFAM" id="SSF56059">
    <property type="entry name" value="Glutathione synthetase ATP-binding domain-like"/>
    <property type="match status" value="1"/>
</dbReference>
<dbReference type="GO" id="GO:0046872">
    <property type="term" value="F:metal ion binding"/>
    <property type="evidence" value="ECO:0007669"/>
    <property type="project" value="UniProtKB-KW"/>
</dbReference>
<reference evidence="18" key="1">
    <citation type="submission" date="2020-10" db="EMBL/GenBank/DDBJ databases">
        <authorList>
            <person name="Gilroy R."/>
        </authorList>
    </citation>
    <scope>NUCLEOTIDE SEQUENCE</scope>
    <source>
        <strain evidence="18">ChiSxjej1B13-7958</strain>
    </source>
</reference>
<dbReference type="GO" id="GO:0005524">
    <property type="term" value="F:ATP binding"/>
    <property type="evidence" value="ECO:0007669"/>
    <property type="project" value="UniProtKB-UniRule"/>
</dbReference>
<dbReference type="FunFam" id="3.30.470.20:FF:000008">
    <property type="entry name" value="D-alanine--D-alanine ligase"/>
    <property type="match status" value="1"/>
</dbReference>
<keyword evidence="10 15" id="KW-0464">Manganese</keyword>
<keyword evidence="3 12" id="KW-0436">Ligase</keyword>
<dbReference type="Proteomes" id="UP000824242">
    <property type="component" value="Unassembled WGS sequence"/>
</dbReference>
<dbReference type="HAMAP" id="MF_00047">
    <property type="entry name" value="Dala_Dala_lig"/>
    <property type="match status" value="1"/>
</dbReference>
<evidence type="ECO:0000256" key="16">
    <source>
        <dbReference type="PROSITE-ProRule" id="PRU00409"/>
    </source>
</evidence>
<dbReference type="Pfam" id="PF07478">
    <property type="entry name" value="Dala_Dala_lig_C"/>
    <property type="match status" value="1"/>
</dbReference>
<evidence type="ECO:0000256" key="9">
    <source>
        <dbReference type="ARBA" id="ARBA00022984"/>
    </source>
</evidence>
<feature type="binding site" evidence="14">
    <location>
        <begin position="312"/>
        <end position="313"/>
    </location>
    <ligand>
        <name>ATP</name>
        <dbReference type="ChEBI" id="CHEBI:30616"/>
    </ligand>
</feature>
<comment type="catalytic activity">
    <reaction evidence="12">
        <text>2 D-alanine + ATP = D-alanyl-D-alanine + ADP + phosphate + H(+)</text>
        <dbReference type="Rhea" id="RHEA:11224"/>
        <dbReference type="ChEBI" id="CHEBI:15378"/>
        <dbReference type="ChEBI" id="CHEBI:30616"/>
        <dbReference type="ChEBI" id="CHEBI:43474"/>
        <dbReference type="ChEBI" id="CHEBI:57416"/>
        <dbReference type="ChEBI" id="CHEBI:57822"/>
        <dbReference type="ChEBI" id="CHEBI:456216"/>
        <dbReference type="EC" id="6.3.2.4"/>
    </reaction>
</comment>
<keyword evidence="8 12" id="KW-0133">Cell shape</keyword>
<dbReference type="Pfam" id="PF01820">
    <property type="entry name" value="Dala_Dala_lig_N"/>
    <property type="match status" value="1"/>
</dbReference>
<feature type="binding site" evidence="15">
    <location>
        <position position="313"/>
    </location>
    <ligand>
        <name>Mg(2+)</name>
        <dbReference type="ChEBI" id="CHEBI:18420"/>
        <label>1</label>
    </ligand>
</feature>
<dbReference type="PROSITE" id="PS00844">
    <property type="entry name" value="DALA_DALA_LIGASE_2"/>
    <property type="match status" value="1"/>
</dbReference>
<dbReference type="SUPFAM" id="SSF52440">
    <property type="entry name" value="PreATP-grasp domain"/>
    <property type="match status" value="1"/>
</dbReference>
<evidence type="ECO:0000256" key="11">
    <source>
        <dbReference type="ARBA" id="ARBA00023316"/>
    </source>
</evidence>
<comment type="caution">
    <text evidence="18">The sequence shown here is derived from an EMBL/GenBank/DDBJ whole genome shotgun (WGS) entry which is preliminary data.</text>
</comment>
<dbReference type="InterPro" id="IPR013815">
    <property type="entry name" value="ATP_grasp_subdomain_1"/>
</dbReference>
<comment type="similarity">
    <text evidence="2 12">Belongs to the D-alanine--D-alanine ligase family.</text>
</comment>
<dbReference type="PANTHER" id="PTHR23132:SF25">
    <property type="entry name" value="D-ALANINE--D-ALANINE LIGASE A"/>
    <property type="match status" value="1"/>
</dbReference>
<comment type="pathway">
    <text evidence="12">Cell wall biogenesis; peptidoglycan biosynthesis.</text>
</comment>
<keyword evidence="5 14" id="KW-0547">Nucleotide-binding</keyword>
<keyword evidence="6 16" id="KW-0067">ATP-binding</keyword>
<keyword evidence="4 15" id="KW-0479">Metal-binding</keyword>
<proteinExistence type="inferred from homology"/>
<dbReference type="InterPro" id="IPR011761">
    <property type="entry name" value="ATP-grasp"/>
</dbReference>
<keyword evidence="9 12" id="KW-0573">Peptidoglycan synthesis</keyword>
<evidence type="ECO:0000313" key="18">
    <source>
        <dbReference type="EMBL" id="HIR48024.1"/>
    </source>
</evidence>
<evidence type="ECO:0000256" key="3">
    <source>
        <dbReference type="ARBA" id="ARBA00022598"/>
    </source>
</evidence>
<feature type="binding site" evidence="15">
    <location>
        <position position="315"/>
    </location>
    <ligand>
        <name>Mg(2+)</name>
        <dbReference type="ChEBI" id="CHEBI:18420"/>
        <label>2</label>
    </ligand>
</feature>
<gene>
    <name evidence="12" type="primary">ddl</name>
    <name evidence="18" type="ORF">IAB89_10305</name>
</gene>
<comment type="function">
    <text evidence="12">Cell wall formation.</text>
</comment>
<organism evidence="18 19">
    <name type="scientific">Candidatus Caccousia avicola</name>
    <dbReference type="NCBI Taxonomy" id="2840721"/>
    <lineage>
        <taxon>Bacteria</taxon>
        <taxon>Bacillati</taxon>
        <taxon>Bacillota</taxon>
        <taxon>Clostridia</taxon>
        <taxon>Eubacteriales</taxon>
        <taxon>Oscillospiraceae</taxon>
        <taxon>Oscillospiraceae incertae sedis</taxon>
        <taxon>Candidatus Caccousia</taxon>
    </lineage>
</organism>
<dbReference type="NCBIfam" id="TIGR01205">
    <property type="entry name" value="D_ala_D_alaTIGR"/>
    <property type="match status" value="1"/>
</dbReference>
<evidence type="ECO:0000256" key="4">
    <source>
        <dbReference type="ARBA" id="ARBA00022723"/>
    </source>
</evidence>
<name>A0A9D1AP75_9FIRM</name>
<evidence type="ECO:0000313" key="19">
    <source>
        <dbReference type="Proteomes" id="UP000824242"/>
    </source>
</evidence>
<feature type="binding site" evidence="14">
    <location>
        <begin position="220"/>
        <end position="227"/>
    </location>
    <ligand>
        <name>ATP</name>
        <dbReference type="ChEBI" id="CHEBI:30616"/>
    </ligand>
</feature>
<evidence type="ECO:0000256" key="1">
    <source>
        <dbReference type="ARBA" id="ARBA00001936"/>
    </source>
</evidence>
<dbReference type="GO" id="GO:0071555">
    <property type="term" value="P:cell wall organization"/>
    <property type="evidence" value="ECO:0007669"/>
    <property type="project" value="UniProtKB-KW"/>
</dbReference>
<dbReference type="InterPro" id="IPR011127">
    <property type="entry name" value="Dala_Dala_lig_N"/>
</dbReference>
<accession>A0A9D1AP75</accession>
<dbReference type="GO" id="GO:0005829">
    <property type="term" value="C:cytosol"/>
    <property type="evidence" value="ECO:0007669"/>
    <property type="project" value="TreeGrafter"/>
</dbReference>
<dbReference type="InterPro" id="IPR000291">
    <property type="entry name" value="D-Ala_lig_Van_CS"/>
</dbReference>
<evidence type="ECO:0000256" key="12">
    <source>
        <dbReference type="HAMAP-Rule" id="MF_00047"/>
    </source>
</evidence>
<dbReference type="InterPro" id="IPR005905">
    <property type="entry name" value="D_ala_D_ala"/>
</dbReference>
<dbReference type="PROSITE" id="PS00843">
    <property type="entry name" value="DALA_DALA_LIGASE_1"/>
    <property type="match status" value="1"/>
</dbReference>
<dbReference type="GO" id="GO:0008716">
    <property type="term" value="F:D-alanine-D-alanine ligase activity"/>
    <property type="evidence" value="ECO:0007669"/>
    <property type="project" value="UniProtKB-UniRule"/>
</dbReference>
<feature type="domain" description="ATP-grasp" evidence="17">
    <location>
        <begin position="140"/>
        <end position="346"/>
    </location>
</feature>
<evidence type="ECO:0000256" key="2">
    <source>
        <dbReference type="ARBA" id="ARBA00010871"/>
    </source>
</evidence>
<evidence type="ECO:0000256" key="13">
    <source>
        <dbReference type="PIRSR" id="PIRSR039102-1"/>
    </source>
</evidence>
<dbReference type="Gene3D" id="3.40.50.20">
    <property type="match status" value="1"/>
</dbReference>
<dbReference type="EC" id="6.3.2.4" evidence="12"/>
<evidence type="ECO:0000256" key="14">
    <source>
        <dbReference type="PIRSR" id="PIRSR039102-2"/>
    </source>
</evidence>
<feature type="binding site" evidence="14">
    <location>
        <position position="136"/>
    </location>
    <ligand>
        <name>ATP</name>
        <dbReference type="ChEBI" id="CHEBI:30616"/>
    </ligand>
</feature>
<keyword evidence="7 15" id="KW-0460">Magnesium</keyword>
<dbReference type="GO" id="GO:0009252">
    <property type="term" value="P:peptidoglycan biosynthetic process"/>
    <property type="evidence" value="ECO:0007669"/>
    <property type="project" value="UniProtKB-UniRule"/>
</dbReference>
<keyword evidence="11 12" id="KW-0961">Cell wall biogenesis/degradation</keyword>
<evidence type="ECO:0000256" key="7">
    <source>
        <dbReference type="ARBA" id="ARBA00022842"/>
    </source>
</evidence>
<feature type="active site" evidence="13">
    <location>
        <position position="190"/>
    </location>
</feature>
<evidence type="ECO:0000256" key="8">
    <source>
        <dbReference type="ARBA" id="ARBA00022960"/>
    </source>
</evidence>
<dbReference type="NCBIfam" id="NF002528">
    <property type="entry name" value="PRK01966.1-4"/>
    <property type="match status" value="1"/>
</dbReference>
<feature type="binding site" evidence="15">
    <location>
        <position position="300"/>
    </location>
    <ligand>
        <name>Mg(2+)</name>
        <dbReference type="ChEBI" id="CHEBI:18420"/>
        <label>1</label>
    </ligand>
</feature>
<dbReference type="PROSITE" id="PS50975">
    <property type="entry name" value="ATP_GRASP"/>
    <property type="match status" value="1"/>
</dbReference>
<comment type="cofactor">
    <cofactor evidence="1">
        <name>Mn(2+)</name>
        <dbReference type="ChEBI" id="CHEBI:29035"/>
    </cofactor>
</comment>
<evidence type="ECO:0000256" key="6">
    <source>
        <dbReference type="ARBA" id="ARBA00022840"/>
    </source>
</evidence>
<evidence type="ECO:0000256" key="5">
    <source>
        <dbReference type="ARBA" id="ARBA00022741"/>
    </source>
</evidence>
<dbReference type="Gene3D" id="3.30.1490.20">
    <property type="entry name" value="ATP-grasp fold, A domain"/>
    <property type="match status" value="1"/>
</dbReference>
<sequence length="351" mass="38006">MKKTIAVLFGGCSSEHEISRLSAATVLRNLSREAYEPVAVGITKEGAWFLTEASPEEIEKGTWEKHPSNRQAFLTPDRTVHGLFLPASGDTLRLDAVIPALHGKNGEDGTVQGLLQLSGIPFVGCAALASAVCMDKAVSHTLLASAGIGQARYLWFYASDYAEQQASVRERIAADLGGYPVFVKPANAGSSVGVSRVDRGDDLDAAVAKAAHEDWRVVIEECITGREVECAVLGNEKPEAALVGEIAASATFYDYDDKYVNGTSQLYIPARLSPQVIDEIRRTACRAYRLLGCEGLARVDFFVRNETEVILNELNTLPGFTSISMYPKLWEACGLSCSALLDRLIALAFER</sequence>
<dbReference type="PIRSF" id="PIRSF039102">
    <property type="entry name" value="Ddl/VanB"/>
    <property type="match status" value="1"/>
</dbReference>
<dbReference type="InterPro" id="IPR011095">
    <property type="entry name" value="Dala_Dala_lig_C"/>
</dbReference>
<reference evidence="18" key="2">
    <citation type="journal article" date="2021" name="PeerJ">
        <title>Extensive microbial diversity within the chicken gut microbiome revealed by metagenomics and culture.</title>
        <authorList>
            <person name="Gilroy R."/>
            <person name="Ravi A."/>
            <person name="Getino M."/>
            <person name="Pursley I."/>
            <person name="Horton D.L."/>
            <person name="Alikhan N.F."/>
            <person name="Baker D."/>
            <person name="Gharbi K."/>
            <person name="Hall N."/>
            <person name="Watson M."/>
            <person name="Adriaenssens E.M."/>
            <person name="Foster-Nyarko E."/>
            <person name="Jarju S."/>
            <person name="Secka A."/>
            <person name="Antonio M."/>
            <person name="Oren A."/>
            <person name="Chaudhuri R.R."/>
            <person name="La Ragione R."/>
            <person name="Hildebrand F."/>
            <person name="Pallen M.J."/>
        </authorList>
    </citation>
    <scope>NUCLEOTIDE SEQUENCE</scope>
    <source>
        <strain evidence="18">ChiSxjej1B13-7958</strain>
    </source>
</reference>
<dbReference type="AlphaFoldDB" id="A0A9D1AP75"/>
<comment type="subcellular location">
    <subcellularLocation>
        <location evidence="12">Cytoplasm</location>
    </subcellularLocation>
</comment>
<dbReference type="EMBL" id="DVGZ01000111">
    <property type="protein sequence ID" value="HIR48024.1"/>
    <property type="molecule type" value="Genomic_DNA"/>
</dbReference>
<evidence type="ECO:0000256" key="10">
    <source>
        <dbReference type="ARBA" id="ARBA00023211"/>
    </source>
</evidence>
<feature type="active site" evidence="13">
    <location>
        <position position="324"/>
    </location>
</feature>
<feature type="binding site" evidence="14">
    <location>
        <begin position="190"/>
        <end position="191"/>
    </location>
    <ligand>
        <name>ATP</name>
        <dbReference type="ChEBI" id="CHEBI:30616"/>
    </ligand>
</feature>
<feature type="active site" evidence="13">
    <location>
        <position position="15"/>
    </location>
</feature>
<keyword evidence="12" id="KW-0963">Cytoplasm</keyword>
<evidence type="ECO:0000259" key="17">
    <source>
        <dbReference type="PROSITE" id="PS50975"/>
    </source>
</evidence>
<dbReference type="InterPro" id="IPR016185">
    <property type="entry name" value="PreATP-grasp_dom_sf"/>
</dbReference>
<comment type="cofactor">
    <cofactor evidence="15">
        <name>Mg(2+)</name>
        <dbReference type="ChEBI" id="CHEBI:18420"/>
    </cofactor>
    <cofactor evidence="15">
        <name>Mn(2+)</name>
        <dbReference type="ChEBI" id="CHEBI:29035"/>
    </cofactor>
    <text evidence="15">Binds 2 magnesium or manganese ions per subunit.</text>
</comment>
<evidence type="ECO:0000256" key="15">
    <source>
        <dbReference type="PIRSR" id="PIRSR039102-3"/>
    </source>
</evidence>
<feature type="binding site" evidence="14">
    <location>
        <begin position="182"/>
        <end position="184"/>
    </location>
    <ligand>
        <name>ATP</name>
        <dbReference type="ChEBI" id="CHEBI:30616"/>
    </ligand>
</feature>